<reference evidence="1 2" key="1">
    <citation type="submission" date="2016-07" db="EMBL/GenBank/DDBJ databases">
        <title>Pervasive Adenine N6-methylation of Active Genes in Fungi.</title>
        <authorList>
            <consortium name="DOE Joint Genome Institute"/>
            <person name="Mondo S.J."/>
            <person name="Dannebaum R.O."/>
            <person name="Kuo R.C."/>
            <person name="Labutti K."/>
            <person name="Haridas S."/>
            <person name="Kuo A."/>
            <person name="Salamov A."/>
            <person name="Ahrendt S.R."/>
            <person name="Lipzen A."/>
            <person name="Sullivan W."/>
            <person name="Andreopoulos W.B."/>
            <person name="Clum A."/>
            <person name="Lindquist E."/>
            <person name="Daum C."/>
            <person name="Ramamoorthy G.K."/>
            <person name="Gryganskyi A."/>
            <person name="Culley D."/>
            <person name="Magnuson J.K."/>
            <person name="James T.Y."/>
            <person name="O'Malley M.A."/>
            <person name="Stajich J.E."/>
            <person name="Spatafora J.W."/>
            <person name="Visel A."/>
            <person name="Grigoriev I.V."/>
        </authorList>
    </citation>
    <scope>NUCLEOTIDE SEQUENCE [LARGE SCALE GENOMIC DNA]</scope>
    <source>
        <strain evidence="1 2">JEL800</strain>
    </source>
</reference>
<organism evidence="1 2">
    <name type="scientific">Rhizoclosmatium globosum</name>
    <dbReference type="NCBI Taxonomy" id="329046"/>
    <lineage>
        <taxon>Eukaryota</taxon>
        <taxon>Fungi</taxon>
        <taxon>Fungi incertae sedis</taxon>
        <taxon>Chytridiomycota</taxon>
        <taxon>Chytridiomycota incertae sedis</taxon>
        <taxon>Chytridiomycetes</taxon>
        <taxon>Chytridiales</taxon>
        <taxon>Chytriomycetaceae</taxon>
        <taxon>Rhizoclosmatium</taxon>
    </lineage>
</organism>
<protein>
    <submittedName>
        <fullName evidence="1">Uncharacterized protein</fullName>
    </submittedName>
</protein>
<name>A0A1Y2D2A9_9FUNG</name>
<dbReference type="OrthoDB" id="2162212at2759"/>
<dbReference type="Proteomes" id="UP000193642">
    <property type="component" value="Unassembled WGS sequence"/>
</dbReference>
<gene>
    <name evidence="1" type="ORF">BCR33DRAFT_191859</name>
</gene>
<keyword evidence="2" id="KW-1185">Reference proteome</keyword>
<dbReference type="AlphaFoldDB" id="A0A1Y2D2A9"/>
<evidence type="ECO:0000313" key="1">
    <source>
        <dbReference type="EMBL" id="ORY53264.1"/>
    </source>
</evidence>
<comment type="caution">
    <text evidence="1">The sequence shown here is derived from an EMBL/GenBank/DDBJ whole genome shotgun (WGS) entry which is preliminary data.</text>
</comment>
<sequence>MFTSGEFRVTIFDDAVLLDEPWIWERAYFHLGPERTALHRFLVTFKEPYYFSSARKRLSTHLKTLPFCSLSDLADLQFGGRYLNPLLFPDAKTSFVDTSKWMYKVGDQPFFLRFLPAKCRMHYFNVQESRDCVANKNITLMGDSTLAESVNRLIFHILDDYAEVHCPPSTATCHDRNYGEAQLETTFNHADPPSYLSHVWVPSLDVCHGFVGAWAFRDSMFSDWMRFRSSYPESCRNYEDKLGLSLETDWKRSNGVWRTLPTKEQDYLFFSSGLHDLIHWKNPEGPEYKVGNYTEWLDKALGELAGTARNKIYVTVNPKMGKVDTATEHINKIARKLAKKHGYSVIDQNGVQSHRLVGEGWGMTGDYLFDFALANAQLYLNAICPKSK</sequence>
<proteinExistence type="predicted"/>
<accession>A0A1Y2D2A9</accession>
<evidence type="ECO:0000313" key="2">
    <source>
        <dbReference type="Proteomes" id="UP000193642"/>
    </source>
</evidence>
<dbReference type="EMBL" id="MCGO01000002">
    <property type="protein sequence ID" value="ORY53264.1"/>
    <property type="molecule type" value="Genomic_DNA"/>
</dbReference>